<organism evidence="1">
    <name type="scientific">marine sediment metagenome</name>
    <dbReference type="NCBI Taxonomy" id="412755"/>
    <lineage>
        <taxon>unclassified sequences</taxon>
        <taxon>metagenomes</taxon>
        <taxon>ecological metagenomes</taxon>
    </lineage>
</organism>
<reference evidence="1" key="1">
    <citation type="journal article" date="2014" name="Front. Microbiol.">
        <title>High frequency of phylogenetically diverse reductive dehalogenase-homologous genes in deep subseafloor sedimentary metagenomes.</title>
        <authorList>
            <person name="Kawai M."/>
            <person name="Futagami T."/>
            <person name="Toyoda A."/>
            <person name="Takaki Y."/>
            <person name="Nishi S."/>
            <person name="Hori S."/>
            <person name="Arai W."/>
            <person name="Tsubouchi T."/>
            <person name="Morono Y."/>
            <person name="Uchiyama I."/>
            <person name="Ito T."/>
            <person name="Fujiyama A."/>
            <person name="Inagaki F."/>
            <person name="Takami H."/>
        </authorList>
    </citation>
    <scope>NUCLEOTIDE SEQUENCE</scope>
    <source>
        <strain evidence="1">Expedition CK06-06</strain>
    </source>
</reference>
<comment type="caution">
    <text evidence="1">The sequence shown here is derived from an EMBL/GenBank/DDBJ whole genome shotgun (WGS) entry which is preliminary data.</text>
</comment>
<name>X1H0R5_9ZZZZ</name>
<gene>
    <name evidence="1" type="ORF">S03H2_52133</name>
</gene>
<protein>
    <submittedName>
        <fullName evidence="1">Uncharacterized protein</fullName>
    </submittedName>
</protein>
<feature type="non-terminal residue" evidence="1">
    <location>
        <position position="78"/>
    </location>
</feature>
<dbReference type="EMBL" id="BARU01033108">
    <property type="protein sequence ID" value="GAH63756.1"/>
    <property type="molecule type" value="Genomic_DNA"/>
</dbReference>
<sequence>MEKIAILTSTAPLRKTTTRGGITKQRLDMQACFDLAERFDVVIIGSLAHDQVYEYMERHLSREVRPKFRLYGRAFFHS</sequence>
<dbReference type="AlphaFoldDB" id="X1H0R5"/>
<evidence type="ECO:0000313" key="1">
    <source>
        <dbReference type="EMBL" id="GAH63756.1"/>
    </source>
</evidence>
<proteinExistence type="predicted"/>
<accession>X1H0R5</accession>